<feature type="region of interest" description="Disordered" evidence="1">
    <location>
        <begin position="178"/>
        <end position="214"/>
    </location>
</feature>
<gene>
    <name evidence="2" type="ORF">B296_00056194</name>
</gene>
<accession>A0A426WVL1</accession>
<sequence length="214" mass="24047">MSPYSLPFGIDVVLAPEVIFITLRIENFTSETSEAGLKEKLDMLEERKAKAHIKTLHYERAIARLYNRRIQPRPIGMRDLVLRKVEVNALTSTTTSTLAVDGIVNPLPTLSLDFIFPRFNISTQRKQDGIAIRALAVPKLPGTPTPDDETIATNLESPEGQLKTLDLWVKILIERDSERGGERHPTYSKDRQEKKTGMKVNNVDVVGVGDDKKQ</sequence>
<dbReference type="EMBL" id="AMZH03043493">
    <property type="protein sequence ID" value="RRT31221.1"/>
    <property type="molecule type" value="Genomic_DNA"/>
</dbReference>
<name>A0A426WVL1_ENSVE</name>
<feature type="compositionally biased region" description="Basic and acidic residues" evidence="1">
    <location>
        <begin position="178"/>
        <end position="196"/>
    </location>
</feature>
<dbReference type="AlphaFoldDB" id="A0A426WVL1"/>
<evidence type="ECO:0000313" key="2">
    <source>
        <dbReference type="EMBL" id="RRT31221.1"/>
    </source>
</evidence>
<comment type="caution">
    <text evidence="2">The sequence shown here is derived from an EMBL/GenBank/DDBJ whole genome shotgun (WGS) entry which is preliminary data.</text>
</comment>
<dbReference type="Proteomes" id="UP000287651">
    <property type="component" value="Unassembled WGS sequence"/>
</dbReference>
<evidence type="ECO:0000256" key="1">
    <source>
        <dbReference type="SAM" id="MobiDB-lite"/>
    </source>
</evidence>
<protein>
    <submittedName>
        <fullName evidence="2">Uncharacterized protein</fullName>
    </submittedName>
</protein>
<evidence type="ECO:0000313" key="3">
    <source>
        <dbReference type="Proteomes" id="UP000287651"/>
    </source>
</evidence>
<reference evidence="2 3" key="1">
    <citation type="journal article" date="2014" name="Agronomy (Basel)">
        <title>A Draft Genome Sequence for Ensete ventricosum, the Drought-Tolerant Tree Against Hunger.</title>
        <authorList>
            <person name="Harrison J."/>
            <person name="Moore K.A."/>
            <person name="Paszkiewicz K."/>
            <person name="Jones T."/>
            <person name="Grant M."/>
            <person name="Ambacheew D."/>
            <person name="Muzemil S."/>
            <person name="Studholme D.J."/>
        </authorList>
    </citation>
    <scope>NUCLEOTIDE SEQUENCE [LARGE SCALE GENOMIC DNA]</scope>
</reference>
<proteinExistence type="predicted"/>
<organism evidence="2 3">
    <name type="scientific">Ensete ventricosum</name>
    <name type="common">Abyssinian banana</name>
    <name type="synonym">Musa ensete</name>
    <dbReference type="NCBI Taxonomy" id="4639"/>
    <lineage>
        <taxon>Eukaryota</taxon>
        <taxon>Viridiplantae</taxon>
        <taxon>Streptophyta</taxon>
        <taxon>Embryophyta</taxon>
        <taxon>Tracheophyta</taxon>
        <taxon>Spermatophyta</taxon>
        <taxon>Magnoliopsida</taxon>
        <taxon>Liliopsida</taxon>
        <taxon>Zingiberales</taxon>
        <taxon>Musaceae</taxon>
        <taxon>Ensete</taxon>
    </lineage>
</organism>
<feature type="compositionally biased region" description="Low complexity" evidence="1">
    <location>
        <begin position="199"/>
        <end position="208"/>
    </location>
</feature>